<dbReference type="HOGENOM" id="CLU_503803_0_0_1"/>
<proteinExistence type="predicted"/>
<dbReference type="PANTHER" id="PTHR33710:SF64">
    <property type="entry name" value="ENDONUCLEASE_EXONUCLEASE_PHOSPHATASE DOMAIN-CONTAINING PROTEIN"/>
    <property type="match status" value="1"/>
</dbReference>
<dbReference type="Proteomes" id="UP000002051">
    <property type="component" value="Chromosome 3"/>
</dbReference>
<reference evidence="1 3" key="2">
    <citation type="journal article" date="2014" name="BMC Genomics">
        <title>An improved genome release (version Mt4.0) for the model legume Medicago truncatula.</title>
        <authorList>
            <person name="Tang H."/>
            <person name="Krishnakumar V."/>
            <person name="Bidwell S."/>
            <person name="Rosen B."/>
            <person name="Chan A."/>
            <person name="Zhou S."/>
            <person name="Gentzbittel L."/>
            <person name="Childs K.L."/>
            <person name="Yandell M."/>
            <person name="Gundlach H."/>
            <person name="Mayer K.F."/>
            <person name="Schwartz D.C."/>
            <person name="Town C.D."/>
        </authorList>
    </citation>
    <scope>GENOME REANNOTATION</scope>
    <source>
        <strain evidence="1">A17</strain>
        <strain evidence="2 3">cv. Jemalong A17</strain>
    </source>
</reference>
<dbReference type="Gene3D" id="3.60.10.10">
    <property type="entry name" value="Endonuclease/exonuclease/phosphatase"/>
    <property type="match status" value="1"/>
</dbReference>
<evidence type="ECO:0000313" key="2">
    <source>
        <dbReference type="EnsemblPlants" id="KEH34757"/>
    </source>
</evidence>
<evidence type="ECO:0000313" key="1">
    <source>
        <dbReference type="EMBL" id="KEH34757.1"/>
    </source>
</evidence>
<organism evidence="1 3">
    <name type="scientific">Medicago truncatula</name>
    <name type="common">Barrel medic</name>
    <name type="synonym">Medicago tribuloides</name>
    <dbReference type="NCBI Taxonomy" id="3880"/>
    <lineage>
        <taxon>Eukaryota</taxon>
        <taxon>Viridiplantae</taxon>
        <taxon>Streptophyta</taxon>
        <taxon>Embryophyta</taxon>
        <taxon>Tracheophyta</taxon>
        <taxon>Spermatophyta</taxon>
        <taxon>Magnoliopsida</taxon>
        <taxon>eudicotyledons</taxon>
        <taxon>Gunneridae</taxon>
        <taxon>Pentapetalae</taxon>
        <taxon>rosids</taxon>
        <taxon>fabids</taxon>
        <taxon>Fabales</taxon>
        <taxon>Fabaceae</taxon>
        <taxon>Papilionoideae</taxon>
        <taxon>50 kb inversion clade</taxon>
        <taxon>NPAAA clade</taxon>
        <taxon>Hologalegina</taxon>
        <taxon>IRL clade</taxon>
        <taxon>Trifolieae</taxon>
        <taxon>Medicago</taxon>
    </lineage>
</organism>
<reference evidence="2" key="3">
    <citation type="submission" date="2015-04" db="UniProtKB">
        <authorList>
            <consortium name="EnsemblPlants"/>
        </authorList>
    </citation>
    <scope>IDENTIFICATION</scope>
    <source>
        <strain evidence="2">cv. Jemalong A17</strain>
    </source>
</reference>
<dbReference type="AlphaFoldDB" id="A0A072UYW6"/>
<protein>
    <recommendedName>
        <fullName evidence="4">Endonuclease/exonuclease/phosphatase family protein</fullName>
    </recommendedName>
</protein>
<evidence type="ECO:0000313" key="3">
    <source>
        <dbReference type="Proteomes" id="UP000002051"/>
    </source>
</evidence>
<sequence>MEERRDRGVSSRHDDCNIFNKFIEDGRLVDLPICGRLFTWYRGDGFTMSRLDRYLLSENWCSTSPNCIQVANQRGLSDHVPFVLTVDNANWGPRPLRMLKCWADFPGYAQFVRDTWGSFNINGWGGFVLKEKLKLIKGKCNLARERMAHLDTKGETSVISEHEVLELRDLSVSLHSMSRIHTSVCWQQARLKWLQEGDANTKFFNGVMSARRRHNYIQLLQVNDVRVGGVQDVREAVFNQFSSHYKASNLERPGVESLRFRRLTVSESARGLKVNFNKSLLTCVNVSDSWLHEAALVLNCWVGSFPFVYLGLPIEGDPRRLDFWNPILNTITSRLSSWKCQCLSSDPLEICHVFAFDLLSFLLQGPRREEGGLGVRKLREFNVALLGKWCRRMLVDKEGLWYRVLKARYGEEGGGYGKEWLGIDGGAWRWRRRLFAWEEETVSECASLLHNVVLQENIVDRWRWSLDPIHGYSVKVAYGYLSTTTVPDSHGVIEGVWHKQVPIKVHFFHGSSVRYGAFSSVWSLSRVTESNLFLSDGDLAC</sequence>
<dbReference type="InterPro" id="IPR036691">
    <property type="entry name" value="Endo/exonu/phosph_ase_sf"/>
</dbReference>
<gene>
    <name evidence="1" type="ordered locus">MTR_3g068195</name>
</gene>
<evidence type="ECO:0008006" key="4">
    <source>
        <dbReference type="Google" id="ProtNLM"/>
    </source>
</evidence>
<keyword evidence="3" id="KW-1185">Reference proteome</keyword>
<dbReference type="STRING" id="3880.A0A072UYW6"/>
<dbReference type="PANTHER" id="PTHR33710">
    <property type="entry name" value="BNAC02G09200D PROTEIN"/>
    <property type="match status" value="1"/>
</dbReference>
<accession>A0A072UYW6</accession>
<dbReference type="EMBL" id="CM001219">
    <property type="protein sequence ID" value="KEH34757.1"/>
    <property type="molecule type" value="Genomic_DNA"/>
</dbReference>
<reference evidence="1 3" key="1">
    <citation type="journal article" date="2011" name="Nature">
        <title>The Medicago genome provides insight into the evolution of rhizobial symbioses.</title>
        <authorList>
            <person name="Young N.D."/>
            <person name="Debelle F."/>
            <person name="Oldroyd G.E."/>
            <person name="Geurts R."/>
            <person name="Cannon S.B."/>
            <person name="Udvardi M.K."/>
            <person name="Benedito V.A."/>
            <person name="Mayer K.F."/>
            <person name="Gouzy J."/>
            <person name="Schoof H."/>
            <person name="Van de Peer Y."/>
            <person name="Proost S."/>
            <person name="Cook D.R."/>
            <person name="Meyers B.C."/>
            <person name="Spannagl M."/>
            <person name="Cheung F."/>
            <person name="De Mita S."/>
            <person name="Krishnakumar V."/>
            <person name="Gundlach H."/>
            <person name="Zhou S."/>
            <person name="Mudge J."/>
            <person name="Bharti A.K."/>
            <person name="Murray J.D."/>
            <person name="Naoumkina M.A."/>
            <person name="Rosen B."/>
            <person name="Silverstein K.A."/>
            <person name="Tang H."/>
            <person name="Rombauts S."/>
            <person name="Zhao P.X."/>
            <person name="Zhou P."/>
            <person name="Barbe V."/>
            <person name="Bardou P."/>
            <person name="Bechner M."/>
            <person name="Bellec A."/>
            <person name="Berger A."/>
            <person name="Berges H."/>
            <person name="Bidwell S."/>
            <person name="Bisseling T."/>
            <person name="Choisne N."/>
            <person name="Couloux A."/>
            <person name="Denny R."/>
            <person name="Deshpande S."/>
            <person name="Dai X."/>
            <person name="Doyle J.J."/>
            <person name="Dudez A.M."/>
            <person name="Farmer A.D."/>
            <person name="Fouteau S."/>
            <person name="Franken C."/>
            <person name="Gibelin C."/>
            <person name="Gish J."/>
            <person name="Goldstein S."/>
            <person name="Gonzalez A.J."/>
            <person name="Green P.J."/>
            <person name="Hallab A."/>
            <person name="Hartog M."/>
            <person name="Hua A."/>
            <person name="Humphray S.J."/>
            <person name="Jeong D.H."/>
            <person name="Jing Y."/>
            <person name="Jocker A."/>
            <person name="Kenton S.M."/>
            <person name="Kim D.J."/>
            <person name="Klee K."/>
            <person name="Lai H."/>
            <person name="Lang C."/>
            <person name="Lin S."/>
            <person name="Macmil S.L."/>
            <person name="Magdelenat G."/>
            <person name="Matthews L."/>
            <person name="McCorrison J."/>
            <person name="Monaghan E.L."/>
            <person name="Mun J.H."/>
            <person name="Najar F.Z."/>
            <person name="Nicholson C."/>
            <person name="Noirot C."/>
            <person name="O'Bleness M."/>
            <person name="Paule C.R."/>
            <person name="Poulain J."/>
            <person name="Prion F."/>
            <person name="Qin B."/>
            <person name="Qu C."/>
            <person name="Retzel E.F."/>
            <person name="Riddle C."/>
            <person name="Sallet E."/>
            <person name="Samain S."/>
            <person name="Samson N."/>
            <person name="Sanders I."/>
            <person name="Saurat O."/>
            <person name="Scarpelli C."/>
            <person name="Schiex T."/>
            <person name="Segurens B."/>
            <person name="Severin A.J."/>
            <person name="Sherrier D.J."/>
            <person name="Shi R."/>
            <person name="Sims S."/>
            <person name="Singer S.R."/>
            <person name="Sinharoy S."/>
            <person name="Sterck L."/>
            <person name="Viollet A."/>
            <person name="Wang B.B."/>
            <person name="Wang K."/>
            <person name="Wang M."/>
            <person name="Wang X."/>
            <person name="Warfsmann J."/>
            <person name="Weissenbach J."/>
            <person name="White D.D."/>
            <person name="White J.D."/>
            <person name="Wiley G.B."/>
            <person name="Wincker P."/>
            <person name="Xing Y."/>
            <person name="Yang L."/>
            <person name="Yao Z."/>
            <person name="Ying F."/>
            <person name="Zhai J."/>
            <person name="Zhou L."/>
            <person name="Zuber A."/>
            <person name="Denarie J."/>
            <person name="Dixon R.A."/>
            <person name="May G.D."/>
            <person name="Schwartz D.C."/>
            <person name="Rogers J."/>
            <person name="Quetier F."/>
            <person name="Town C.D."/>
            <person name="Roe B.A."/>
        </authorList>
    </citation>
    <scope>NUCLEOTIDE SEQUENCE [LARGE SCALE GENOMIC DNA]</scope>
    <source>
        <strain evidence="1">A17</strain>
        <strain evidence="2 3">cv. Jemalong A17</strain>
    </source>
</reference>
<name>A0A072UYW6_MEDTR</name>
<dbReference type="SUPFAM" id="SSF56219">
    <property type="entry name" value="DNase I-like"/>
    <property type="match status" value="1"/>
</dbReference>
<dbReference type="EnsemblPlants" id="KEH34757">
    <property type="protein sequence ID" value="KEH34757"/>
    <property type="gene ID" value="MTR_3g068195"/>
</dbReference>